<dbReference type="Gene3D" id="1.50.10.10">
    <property type="match status" value="1"/>
</dbReference>
<comment type="similarity">
    <text evidence="1 6 7">Belongs to the glycosyl hydrolase 9 (cellulase E) family.</text>
</comment>
<dbReference type="SUPFAM" id="SSF48208">
    <property type="entry name" value="Six-hairpin glycosidases"/>
    <property type="match status" value="1"/>
</dbReference>
<dbReference type="PROSITE" id="PS51173">
    <property type="entry name" value="CBM2"/>
    <property type="match status" value="1"/>
</dbReference>
<comment type="catalytic activity">
    <reaction evidence="7">
        <text>Endohydrolysis of (1-&gt;4)-beta-D-glucosidic linkages in cellulose, lichenin and cereal beta-D-glucans.</text>
        <dbReference type="EC" id="3.2.1.4"/>
    </reaction>
</comment>
<keyword evidence="7" id="KW-0136">Cellulose degradation</keyword>
<feature type="signal peptide" evidence="7">
    <location>
        <begin position="1"/>
        <end position="22"/>
    </location>
</feature>
<dbReference type="GO" id="GO:0008810">
    <property type="term" value="F:cellulase activity"/>
    <property type="evidence" value="ECO:0007669"/>
    <property type="project" value="UniProtKB-EC"/>
</dbReference>
<keyword evidence="4 6" id="KW-0326">Glycosidase</keyword>
<evidence type="ECO:0000256" key="3">
    <source>
        <dbReference type="ARBA" id="ARBA00023277"/>
    </source>
</evidence>
<evidence type="ECO:0000256" key="8">
    <source>
        <dbReference type="SAM" id="MobiDB-lite"/>
    </source>
</evidence>
<feature type="compositionally biased region" description="Pro residues" evidence="8">
    <location>
        <begin position="606"/>
        <end position="630"/>
    </location>
</feature>
<dbReference type="SUPFAM" id="SSF49384">
    <property type="entry name" value="Carbohydrate-binding domain"/>
    <property type="match status" value="1"/>
</dbReference>
<dbReference type="CDD" id="cd02850">
    <property type="entry name" value="E_set_Cellulase_N"/>
    <property type="match status" value="1"/>
</dbReference>
<dbReference type="Pfam" id="PF00759">
    <property type="entry name" value="Glyco_hydro_9"/>
    <property type="match status" value="1"/>
</dbReference>
<feature type="domain" description="CBM2" evidence="9">
    <location>
        <begin position="626"/>
        <end position="735"/>
    </location>
</feature>
<dbReference type="InterPro" id="IPR012341">
    <property type="entry name" value="6hp_glycosidase-like_sf"/>
</dbReference>
<evidence type="ECO:0000259" key="9">
    <source>
        <dbReference type="PROSITE" id="PS51173"/>
    </source>
</evidence>
<evidence type="ECO:0000256" key="2">
    <source>
        <dbReference type="ARBA" id="ARBA00022801"/>
    </source>
</evidence>
<protein>
    <recommendedName>
        <fullName evidence="7">Endoglucanase</fullName>
        <ecNumber evidence="7">3.2.1.4</ecNumber>
    </recommendedName>
</protein>
<accession>A0A7D6CCE7</accession>
<dbReference type="InterPro" id="IPR014756">
    <property type="entry name" value="Ig_E-set"/>
</dbReference>
<dbReference type="Gene3D" id="2.60.40.10">
    <property type="entry name" value="Immunoglobulins"/>
    <property type="match status" value="1"/>
</dbReference>
<evidence type="ECO:0000256" key="7">
    <source>
        <dbReference type="RuleBase" id="RU361166"/>
    </source>
</evidence>
<dbReference type="SUPFAM" id="SSF81296">
    <property type="entry name" value="E set domains"/>
    <property type="match status" value="1"/>
</dbReference>
<feature type="region of interest" description="Disordered" evidence="8">
    <location>
        <begin position="600"/>
        <end position="631"/>
    </location>
</feature>
<keyword evidence="2 6" id="KW-0378">Hydrolase</keyword>
<dbReference type="Pfam" id="PF02927">
    <property type="entry name" value="CelD_N"/>
    <property type="match status" value="1"/>
</dbReference>
<dbReference type="EC" id="3.2.1.4" evidence="7"/>
<dbReference type="PANTHER" id="PTHR22298">
    <property type="entry name" value="ENDO-1,4-BETA-GLUCANASE"/>
    <property type="match status" value="1"/>
</dbReference>
<dbReference type="SMART" id="SM00637">
    <property type="entry name" value="CBD_II"/>
    <property type="match status" value="1"/>
</dbReference>
<evidence type="ECO:0000256" key="5">
    <source>
        <dbReference type="ARBA" id="ARBA00023326"/>
    </source>
</evidence>
<dbReference type="InterPro" id="IPR033126">
    <property type="entry name" value="Glyco_hydro_9_Asp/Glu_AS"/>
</dbReference>
<dbReference type="GO" id="GO:0030247">
    <property type="term" value="F:polysaccharide binding"/>
    <property type="evidence" value="ECO:0007669"/>
    <property type="project" value="UniProtKB-UniRule"/>
</dbReference>
<dbReference type="Pfam" id="PF00553">
    <property type="entry name" value="CBM_2"/>
    <property type="match status" value="1"/>
</dbReference>
<gene>
    <name evidence="10" type="ORF">HZU44_15895</name>
</gene>
<dbReference type="PROSITE" id="PS00698">
    <property type="entry name" value="GH9_3"/>
    <property type="match status" value="1"/>
</dbReference>
<feature type="active site" evidence="6">
    <location>
        <position position="571"/>
    </location>
</feature>
<evidence type="ECO:0000313" key="10">
    <source>
        <dbReference type="EMBL" id="QLJ96450.1"/>
    </source>
</evidence>
<dbReference type="InterPro" id="IPR013783">
    <property type="entry name" value="Ig-like_fold"/>
</dbReference>
<sequence>MPHRKRPVALAAATLLTLGALAVVPSIAAAAPDPGGPVKVNQVGYVPGTPKQATVVSTSTSPLAWTLRNAAGTTVASGQTTVRGTDALSGDSVHVADFSAYDTLGSGYVLSVGGNSSHPFDISADAVRKLRTDALAFFYHQRSGTPIESRYVGTRYSRPAGHVNVAPNQGDNAVPCRTSCGYTLDVRGGWYDAGDHGKYVVNGGLATWQLQNIHERALHVAGADRAGLADGTLAIPEQANRVPDVLDEARWELEFMLRMQVPDGRTNAGMVHHKIHDQNWTALPTRPELDNQPRLLAPVSTAATLNLAATAAQASRLWKSYDATFAARALAAAEKAYAAAKANPNRLAPASDNTGGGAYEDNNVGDEFYWAAAELYATTGAAGYRADVTGSSYYKGASFTTHGYDWNWTGGLGDTTLALVPTGLPAADVTATRAAIAAFADRLLTQTARQGYPAPGSGDGTYYWGSNGTVANNGNVLALAFDFTGQQKYRSGAYAAYDYLFGRNPLNQSYVAGYGEKPVRNVHHRFWANQADSALPTAPPGSLAGGPNSQLQDPVAVAQLAGCKPQKCFVDDIGAYSVNEVAINWNSALAWLANWAAERAGTGGTPPDPTPSPTVSPSPTTPPTTTPPPSGGCAVTYTSYNWSNGFSGNLTVTNSSAAAWPSWTLTFRFTAGQQISQGWSGKFSQSGTEVTVTNESWNGAVAPGGSVSLGFNASYTGTNPAPVGFAVNGTACTLR</sequence>
<dbReference type="InterPro" id="IPR008965">
    <property type="entry name" value="CBM2/CBM3_carb-bd_dom_sf"/>
</dbReference>
<evidence type="ECO:0000256" key="1">
    <source>
        <dbReference type="ARBA" id="ARBA00007072"/>
    </source>
</evidence>
<dbReference type="Gene3D" id="2.60.40.290">
    <property type="match status" value="1"/>
</dbReference>
<dbReference type="GO" id="GO:0030245">
    <property type="term" value="P:cellulose catabolic process"/>
    <property type="evidence" value="ECO:0007669"/>
    <property type="project" value="UniProtKB-KW"/>
</dbReference>
<dbReference type="InterPro" id="IPR012291">
    <property type="entry name" value="CBM2_carb-bd_dom_sf"/>
</dbReference>
<keyword evidence="3 6" id="KW-0119">Carbohydrate metabolism</keyword>
<feature type="chain" id="PRO_5039745228" description="Endoglucanase" evidence="7">
    <location>
        <begin position="23"/>
        <end position="735"/>
    </location>
</feature>
<keyword evidence="7" id="KW-0732">Signal</keyword>
<dbReference type="InterPro" id="IPR001919">
    <property type="entry name" value="CBD2"/>
</dbReference>
<name>A0A7D6CCE7_9ACTN</name>
<dbReference type="AlphaFoldDB" id="A0A7D6CCE7"/>
<dbReference type="InterPro" id="IPR004197">
    <property type="entry name" value="Cellulase_Ig-like"/>
</dbReference>
<evidence type="ECO:0000256" key="6">
    <source>
        <dbReference type="PROSITE-ProRule" id="PRU10060"/>
    </source>
</evidence>
<dbReference type="InterPro" id="IPR008928">
    <property type="entry name" value="6-hairpin_glycosidase_sf"/>
</dbReference>
<proteinExistence type="inferred from homology"/>
<organism evidence="10">
    <name type="scientific">Micromonospora carbonacea</name>
    <dbReference type="NCBI Taxonomy" id="47853"/>
    <lineage>
        <taxon>Bacteria</taxon>
        <taxon>Bacillati</taxon>
        <taxon>Actinomycetota</taxon>
        <taxon>Actinomycetes</taxon>
        <taxon>Micromonosporales</taxon>
        <taxon>Micromonosporaceae</taxon>
        <taxon>Micromonospora</taxon>
    </lineage>
</organism>
<feature type="active site" evidence="6">
    <location>
        <position position="580"/>
    </location>
</feature>
<reference evidence="10" key="1">
    <citation type="submission" date="2020-08" db="EMBL/GenBank/DDBJ databases">
        <title>A bifunctional nitrone conjugated secondary metabolite targeting the ribosome.</title>
        <authorList>
            <person name="Limbrick E.M."/>
            <person name="Graf M."/>
            <person name="Derewacz D.K."/>
            <person name="Nguyen F."/>
            <person name="Spraggins J.M."/>
            <person name="Wieland M."/>
            <person name="Ynigez-Gutierrez A.E."/>
            <person name="Reisman B.J."/>
            <person name="Zinshteyn B."/>
            <person name="McCulloch K."/>
            <person name="Iverson T.M."/>
            <person name="Green R."/>
            <person name="Wilson D.N."/>
            <person name="Bachmann B.O."/>
        </authorList>
    </citation>
    <scope>NUCLEOTIDE SEQUENCE</scope>
    <source>
        <strain evidence="10">Africana</strain>
    </source>
</reference>
<keyword evidence="5 6" id="KW-0624">Polysaccharide degradation</keyword>
<dbReference type="InterPro" id="IPR001701">
    <property type="entry name" value="Glyco_hydro_9"/>
</dbReference>
<evidence type="ECO:0000256" key="4">
    <source>
        <dbReference type="ARBA" id="ARBA00023295"/>
    </source>
</evidence>
<dbReference type="EMBL" id="CP058905">
    <property type="protein sequence ID" value="QLJ96450.1"/>
    <property type="molecule type" value="Genomic_DNA"/>
</dbReference>